<dbReference type="InterPro" id="IPR018201">
    <property type="entry name" value="Ketoacyl_synth_AS"/>
</dbReference>
<dbReference type="Pfam" id="PF07993">
    <property type="entry name" value="NAD_binding_4"/>
    <property type="match status" value="1"/>
</dbReference>
<dbReference type="Gene3D" id="3.40.47.10">
    <property type="match status" value="1"/>
</dbReference>
<gene>
    <name evidence="10" type="ORF">PRZ48_002268</name>
</gene>
<dbReference type="PANTHER" id="PTHR43775:SF14">
    <property type="entry name" value="ITERATIVE POLYKETIDE SYNTHASE AFOE-RELATED"/>
    <property type="match status" value="1"/>
</dbReference>
<evidence type="ECO:0000256" key="4">
    <source>
        <dbReference type="ARBA" id="ARBA00023315"/>
    </source>
</evidence>
<organism evidence="10 11">
    <name type="scientific">Zasmidium cellare</name>
    <name type="common">Wine cellar mold</name>
    <name type="synonym">Racodium cellare</name>
    <dbReference type="NCBI Taxonomy" id="395010"/>
    <lineage>
        <taxon>Eukaryota</taxon>
        <taxon>Fungi</taxon>
        <taxon>Dikarya</taxon>
        <taxon>Ascomycota</taxon>
        <taxon>Pezizomycotina</taxon>
        <taxon>Dothideomycetes</taxon>
        <taxon>Dothideomycetidae</taxon>
        <taxon>Mycosphaerellales</taxon>
        <taxon>Mycosphaerellaceae</taxon>
        <taxon>Zasmidium</taxon>
    </lineage>
</organism>
<reference evidence="10 11" key="1">
    <citation type="journal article" date="2023" name="G3 (Bethesda)">
        <title>A chromosome-level genome assembly of Zasmidium syzygii isolated from banana leaves.</title>
        <authorList>
            <person name="van Westerhoven A.C."/>
            <person name="Mehrabi R."/>
            <person name="Talebi R."/>
            <person name="Steentjes M.B.F."/>
            <person name="Corcolon B."/>
            <person name="Chong P.A."/>
            <person name="Kema G.H.J."/>
            <person name="Seidl M.F."/>
        </authorList>
    </citation>
    <scope>NUCLEOTIDE SEQUENCE [LARGE SCALE GENOMIC DNA]</scope>
    <source>
        <strain evidence="10 11">P124</strain>
    </source>
</reference>
<dbReference type="SMART" id="SM00825">
    <property type="entry name" value="PKS_KS"/>
    <property type="match status" value="1"/>
</dbReference>
<dbReference type="InterPro" id="IPR014030">
    <property type="entry name" value="Ketoacyl_synth_N"/>
</dbReference>
<dbReference type="PROSITE" id="PS52019">
    <property type="entry name" value="PKS_MFAS_DH"/>
    <property type="match status" value="1"/>
</dbReference>
<feature type="compositionally biased region" description="Basic and acidic residues" evidence="6">
    <location>
        <begin position="13"/>
        <end position="24"/>
    </location>
</feature>
<dbReference type="Gene3D" id="3.10.129.110">
    <property type="entry name" value="Polyketide synthase dehydratase"/>
    <property type="match status" value="1"/>
</dbReference>
<dbReference type="InterPro" id="IPR050091">
    <property type="entry name" value="PKS_NRPS_Biosynth_Enz"/>
</dbReference>
<dbReference type="InterPro" id="IPR049900">
    <property type="entry name" value="PKS_mFAS_DH"/>
</dbReference>
<evidence type="ECO:0000256" key="5">
    <source>
        <dbReference type="PROSITE-ProRule" id="PRU01363"/>
    </source>
</evidence>
<dbReference type="InterPro" id="IPR006162">
    <property type="entry name" value="Ppantetheine_attach_site"/>
</dbReference>
<feature type="domain" description="Carrier" evidence="7">
    <location>
        <begin position="1262"/>
        <end position="1336"/>
    </location>
</feature>
<evidence type="ECO:0000256" key="2">
    <source>
        <dbReference type="ARBA" id="ARBA00022553"/>
    </source>
</evidence>
<evidence type="ECO:0000313" key="11">
    <source>
        <dbReference type="Proteomes" id="UP001305779"/>
    </source>
</evidence>
<dbReference type="InterPro" id="IPR016035">
    <property type="entry name" value="Acyl_Trfase/lysoPLipase"/>
</dbReference>
<dbReference type="SUPFAM" id="SSF47336">
    <property type="entry name" value="ACP-like"/>
    <property type="match status" value="1"/>
</dbReference>
<accession>A0ABR0F4K5</accession>
<evidence type="ECO:0000256" key="3">
    <source>
        <dbReference type="ARBA" id="ARBA00022679"/>
    </source>
</evidence>
<dbReference type="Pfam" id="PF00698">
    <property type="entry name" value="Acyl_transf_1"/>
    <property type="match status" value="1"/>
</dbReference>
<dbReference type="SUPFAM" id="SSF55048">
    <property type="entry name" value="Probable ACP-binding domain of malonyl-CoA ACP transacylase"/>
    <property type="match status" value="1"/>
</dbReference>
<dbReference type="InterPro" id="IPR016036">
    <property type="entry name" value="Malonyl_transacylase_ACP-bd"/>
</dbReference>
<dbReference type="InterPro" id="IPR036736">
    <property type="entry name" value="ACP-like_sf"/>
</dbReference>
<dbReference type="InterPro" id="IPR036291">
    <property type="entry name" value="NAD(P)-bd_dom_sf"/>
</dbReference>
<feature type="domain" description="PKS/mFAS DH" evidence="9">
    <location>
        <begin position="919"/>
        <end position="1227"/>
    </location>
</feature>
<dbReference type="Pfam" id="PF00550">
    <property type="entry name" value="PP-binding"/>
    <property type="match status" value="1"/>
</dbReference>
<dbReference type="SUPFAM" id="SSF51735">
    <property type="entry name" value="NAD(P)-binding Rossmann-fold domains"/>
    <property type="match status" value="1"/>
</dbReference>
<dbReference type="PROSITE" id="PS50075">
    <property type="entry name" value="CARRIER"/>
    <property type="match status" value="1"/>
</dbReference>
<feature type="active site" description="Proton donor; for dehydratase activity" evidence="5">
    <location>
        <position position="1132"/>
    </location>
</feature>
<evidence type="ECO:0000313" key="10">
    <source>
        <dbReference type="EMBL" id="KAK4508529.1"/>
    </source>
</evidence>
<evidence type="ECO:0000259" key="7">
    <source>
        <dbReference type="PROSITE" id="PS50075"/>
    </source>
</evidence>
<evidence type="ECO:0000256" key="1">
    <source>
        <dbReference type="ARBA" id="ARBA00022450"/>
    </source>
</evidence>
<dbReference type="InterPro" id="IPR009081">
    <property type="entry name" value="PP-bd_ACP"/>
</dbReference>
<dbReference type="InterPro" id="IPR001227">
    <property type="entry name" value="Ac_transferase_dom_sf"/>
</dbReference>
<dbReference type="InterPro" id="IPR020806">
    <property type="entry name" value="PKS_PP-bd"/>
</dbReference>
<dbReference type="SUPFAM" id="SSF52151">
    <property type="entry name" value="FabD/lysophospholipase-like"/>
    <property type="match status" value="1"/>
</dbReference>
<evidence type="ECO:0000259" key="9">
    <source>
        <dbReference type="PROSITE" id="PS52019"/>
    </source>
</evidence>
<dbReference type="Gene3D" id="3.30.70.3290">
    <property type="match status" value="1"/>
</dbReference>
<dbReference type="SMART" id="SM00823">
    <property type="entry name" value="PKS_PP"/>
    <property type="match status" value="1"/>
</dbReference>
<feature type="region of interest" description="Disordered" evidence="6">
    <location>
        <begin position="1"/>
        <end position="24"/>
    </location>
</feature>
<name>A0ABR0F4K5_ZASCE</name>
<comment type="caution">
    <text evidence="10">The sequence shown here is derived from an EMBL/GenBank/DDBJ whole genome shotgun (WGS) entry which is preliminary data.</text>
</comment>
<keyword evidence="4" id="KW-0012">Acyltransferase</keyword>
<dbReference type="Gene3D" id="3.40.366.10">
    <property type="entry name" value="Malonyl-Coenzyme A Acyl Carrier Protein, domain 2"/>
    <property type="match status" value="1"/>
</dbReference>
<dbReference type="Proteomes" id="UP001305779">
    <property type="component" value="Unassembled WGS sequence"/>
</dbReference>
<dbReference type="PROSITE" id="PS52004">
    <property type="entry name" value="KS3_2"/>
    <property type="match status" value="1"/>
</dbReference>
<dbReference type="CDD" id="cd00833">
    <property type="entry name" value="PKS"/>
    <property type="match status" value="1"/>
</dbReference>
<feature type="region of interest" description="C-terminal hotdog fold" evidence="5">
    <location>
        <begin position="1075"/>
        <end position="1227"/>
    </location>
</feature>
<keyword evidence="11" id="KW-1185">Reference proteome</keyword>
<dbReference type="Gene3D" id="1.10.1200.10">
    <property type="entry name" value="ACP-like"/>
    <property type="match status" value="1"/>
</dbReference>
<dbReference type="PROSITE" id="PS00012">
    <property type="entry name" value="PHOSPHOPANTETHEINE"/>
    <property type="match status" value="1"/>
</dbReference>
<dbReference type="InterPro" id="IPR042104">
    <property type="entry name" value="PKS_dehydratase_sf"/>
</dbReference>
<dbReference type="InterPro" id="IPR014031">
    <property type="entry name" value="Ketoacyl_synth_C"/>
</dbReference>
<keyword evidence="2" id="KW-0597">Phosphoprotein</keyword>
<proteinExistence type="predicted"/>
<dbReference type="EMBL" id="JAXOVC010000001">
    <property type="protein sequence ID" value="KAK4508529.1"/>
    <property type="molecule type" value="Genomic_DNA"/>
</dbReference>
<dbReference type="InterPro" id="IPR020841">
    <property type="entry name" value="PKS_Beta-ketoAc_synthase_dom"/>
</dbReference>
<keyword evidence="3" id="KW-0808">Transferase</keyword>
<dbReference type="Pfam" id="PF02801">
    <property type="entry name" value="Ketoacyl-synt_C"/>
    <property type="match status" value="1"/>
</dbReference>
<dbReference type="PROSITE" id="PS00606">
    <property type="entry name" value="KS3_1"/>
    <property type="match status" value="1"/>
</dbReference>
<dbReference type="InterPro" id="IPR014043">
    <property type="entry name" value="Acyl_transferase_dom"/>
</dbReference>
<evidence type="ECO:0000259" key="8">
    <source>
        <dbReference type="PROSITE" id="PS52004"/>
    </source>
</evidence>
<protein>
    <recommendedName>
        <fullName evidence="12">Polyketide synthase</fullName>
    </recommendedName>
</protein>
<dbReference type="SMART" id="SM00827">
    <property type="entry name" value="PKS_AT"/>
    <property type="match status" value="1"/>
</dbReference>
<dbReference type="Pfam" id="PF00109">
    <property type="entry name" value="ketoacyl-synt"/>
    <property type="match status" value="1"/>
</dbReference>
<feature type="domain" description="Ketosynthase family 3 (KS3)" evidence="8">
    <location>
        <begin position="28"/>
        <end position="440"/>
    </location>
</feature>
<feature type="compositionally biased region" description="Polar residues" evidence="6">
    <location>
        <begin position="1362"/>
        <end position="1373"/>
    </location>
</feature>
<dbReference type="PANTHER" id="PTHR43775">
    <property type="entry name" value="FATTY ACID SYNTHASE"/>
    <property type="match status" value="1"/>
</dbReference>
<evidence type="ECO:0000256" key="6">
    <source>
        <dbReference type="SAM" id="MobiDB-lite"/>
    </source>
</evidence>
<dbReference type="SUPFAM" id="SSF53901">
    <property type="entry name" value="Thiolase-like"/>
    <property type="match status" value="1"/>
</dbReference>
<feature type="active site" description="Proton acceptor; for dehydratase activity" evidence="5">
    <location>
        <position position="953"/>
    </location>
</feature>
<evidence type="ECO:0008006" key="12">
    <source>
        <dbReference type="Google" id="ProtNLM"/>
    </source>
</evidence>
<dbReference type="Gene3D" id="3.40.50.720">
    <property type="entry name" value="NAD(P)-binding Rossmann-like Domain"/>
    <property type="match status" value="1"/>
</dbReference>
<dbReference type="InterPro" id="IPR016039">
    <property type="entry name" value="Thiolase-like"/>
</dbReference>
<dbReference type="InterPro" id="IPR013120">
    <property type="entry name" value="FAR_NAD-bd"/>
</dbReference>
<sequence>MAEATSKSACVENESHEEHLQYSHDKDGNDIAVVGMACSTAGADDVAEFWTMLQKGVSQHRQVPSDRFSMGSTMRKVDGERPWYGNFINNHDTFDHRFFRMTAREAASTDPQQRLMLQIAYQALEHAGYFHSPEEDVGCFMGTSAVDYLSNTACHPPDAYSVTGSQTGFIAGKVSHYFGWTGPSMALDTACSSSGAALHQACRALANGDCSSALVGASFVMTGPFWYQNLDAAGFLSRSGGCKPFDVDADGYCRGEGVAAVYLCKTADAIAQGKPILARITGAAFRQSSNAVPIVVPHIPTLATVFGEAICRSGLDPEQISMVEAHGTGTKRGDLAEWSAFGQTLGSVKRGEKLVIGSAKGHVGHAEHASGLLALIKTVLSINHGTLPPQAGHTTPASFVQDSPEFEILKQSRPWQSPHRAALVSNYGATGACTAFVVTQTRQRIEFQTPAAAPSTDRYPFWLAGDSQESIQRYACRLVSWIETTPQPLCLAQLSFNLAHQSNRTLKFRYVFSAGTVDELKARLQQHISGKTSSSCTNDHPSRPVILCFGGQGVDCIGLSRDVFDSIALLRSHLDRCDRIFRDLGFDGVYPHIFETAPIEDSVILQTSLFAVQYATAQCWIDSGAPIVAAVGHSFGELVALCVCGKVALEDMARIIAQRAACIRDSWGSERGAMMAVQGPLDKIHEAIQLASETVQKKSTTSEPLSIACCNGPTSFTVSGSTCAIEALTKTATELGIRTKRLSISHAFHSALIESMLPELTASLQEVEVHSGRIHLEHAAEHQVEQIDSMSKYVAHHLRSPVFFDQAVARLAQQYPSAIWLEAGSNSGITHLIAQNLTSYPDATSVAVKICKGGSVTDLTNTTLRLWDEGGPVQFWGHHRAQRPEMDHIFLPSYQFARTRHWLDLKNMEPASQSRPWRERLCTMLSPWDEKQLSATFKVETTTAKFQAWFSGHKVASQALVCPATAQLAIAVEAVGSLQGSEVALRPTISNVEYHFPLCEPFLESLRINVTKSNPREESWSWEIFSEGEGQTKRSFSNGQVNFDAANNGVETLSDIGTSMISYEHCKRLIMDENAEDVLQGRGVYSAFLDVLEYGQQYRGLKKLVGGQHRSAGRVVKHLDVEDGLPDPTIADCFAQTAGIWVNAMTDRPPTSLYLAKGIDKWIPVSSDIQDNTPEKEWHTFAVHRKSEGPGSEVFSSDVYVFEPSTGRLVEAMLGIHYATTTKQSFQAMLSRMTRPHNSATAEDERIQVKDTSQTLKPHQDSNELERLRAILVNLCGVDKREIVGNTELAALGIDSLMAIELAKEIEVGFGVSISQHDVADLETFSDLCQSIPGCTDVGRHDSIISIGSGRSKEHEPRSGDATPSTSKITPATSPRPLSDDEYDSASAEQHGRHFEEYVKEYTRDWHAPSPTRPLERPTQVCFLVTGASGNLGAHVVAELISRPSVTKVLCLNRPKSTDEPAARQSLAFGDKRIYLEEQELAKVEVFAGDTTQHQLGLDEAEYARLVKNVTHICHVAWPMSGSRPLPAFTGQFKALRGLIDLATTISIEKKIRVGFQFVSSVTAVGNHHLLGPGAVLESIPATSIALPTGYSESKYVAELMLAETLQKHASVFDATSIRVGVLAGSRRTGYSNPVEHIPSIIRSSQTVGYVPNLMGDVSWTPVDDAARVLTDLALSEESKHPVYHLSNPNRQSWSAIATWAAEELGLAPSRIIPLKEWTQRVKEFTGPSHENPAGPVADFLEQHFERFFAGDFVLDTTFCQLHSASMREMVPIDRDAVVRYMHVWREMNFIK</sequence>
<feature type="region of interest" description="Disordered" evidence="6">
    <location>
        <begin position="1343"/>
        <end position="1391"/>
    </location>
</feature>
<feature type="region of interest" description="N-terminal hotdog fold" evidence="5">
    <location>
        <begin position="919"/>
        <end position="1048"/>
    </location>
</feature>
<keyword evidence="1" id="KW-0596">Phosphopantetheine</keyword>